<sequence>APGHCKHLCAARLSVQSPAFSLASPAPLVPLPAAPWSSPAPAPTALALFGTSTQRLSDLDTAENVSEPQILIMEPSELPAGSEEVGVELEEPDWLTGGHEYWLEPDPGVWDDDDRG</sequence>
<evidence type="ECO:0000256" key="1">
    <source>
        <dbReference type="SAM" id="MobiDB-lite"/>
    </source>
</evidence>
<dbReference type="AlphaFoldDB" id="A0A4P9WJK8"/>
<accession>A0A4P9WJK8</accession>
<dbReference type="Proteomes" id="UP000269721">
    <property type="component" value="Unassembled WGS sequence"/>
</dbReference>
<dbReference type="EMBL" id="KZ994945">
    <property type="protein sequence ID" value="RKO91698.1"/>
    <property type="molecule type" value="Genomic_DNA"/>
</dbReference>
<reference evidence="3" key="1">
    <citation type="journal article" date="2018" name="Nat. Microbiol.">
        <title>Leveraging single-cell genomics to expand the fungal tree of life.</title>
        <authorList>
            <person name="Ahrendt S.R."/>
            <person name="Quandt C.A."/>
            <person name="Ciobanu D."/>
            <person name="Clum A."/>
            <person name="Salamov A."/>
            <person name="Andreopoulos B."/>
            <person name="Cheng J.F."/>
            <person name="Woyke T."/>
            <person name="Pelin A."/>
            <person name="Henrissat B."/>
            <person name="Reynolds N.K."/>
            <person name="Benny G.L."/>
            <person name="Smith M.E."/>
            <person name="James T.Y."/>
            <person name="Grigoriev I.V."/>
        </authorList>
    </citation>
    <scope>NUCLEOTIDE SEQUENCE [LARGE SCALE GENOMIC DNA]</scope>
</reference>
<gene>
    <name evidence="2" type="ORF">BDK51DRAFT_30451</name>
</gene>
<feature type="region of interest" description="Disordered" evidence="1">
    <location>
        <begin position="97"/>
        <end position="116"/>
    </location>
</feature>
<evidence type="ECO:0000313" key="3">
    <source>
        <dbReference type="Proteomes" id="UP000269721"/>
    </source>
</evidence>
<feature type="region of interest" description="Disordered" evidence="1">
    <location>
        <begin position="66"/>
        <end position="85"/>
    </location>
</feature>
<proteinExistence type="predicted"/>
<keyword evidence="3" id="KW-1185">Reference proteome</keyword>
<name>A0A4P9WJK8_9FUNG</name>
<feature type="non-terminal residue" evidence="2">
    <location>
        <position position="1"/>
    </location>
</feature>
<protein>
    <submittedName>
        <fullName evidence="2">Uncharacterized protein</fullName>
    </submittedName>
</protein>
<organism evidence="2 3">
    <name type="scientific">Blyttiomyces helicus</name>
    <dbReference type="NCBI Taxonomy" id="388810"/>
    <lineage>
        <taxon>Eukaryota</taxon>
        <taxon>Fungi</taxon>
        <taxon>Fungi incertae sedis</taxon>
        <taxon>Chytridiomycota</taxon>
        <taxon>Chytridiomycota incertae sedis</taxon>
        <taxon>Chytridiomycetes</taxon>
        <taxon>Chytridiomycetes incertae sedis</taxon>
        <taxon>Blyttiomyces</taxon>
    </lineage>
</organism>
<evidence type="ECO:0000313" key="2">
    <source>
        <dbReference type="EMBL" id="RKO91698.1"/>
    </source>
</evidence>